<organism evidence="2 3">
    <name type="scientific">Gehongia tenuis</name>
    <dbReference type="NCBI Taxonomy" id="2763655"/>
    <lineage>
        <taxon>Bacteria</taxon>
        <taxon>Bacillati</taxon>
        <taxon>Bacillota</taxon>
        <taxon>Clostridia</taxon>
        <taxon>Christensenellales</taxon>
        <taxon>Christensenellaceae</taxon>
        <taxon>Gehongia</taxon>
    </lineage>
</organism>
<proteinExistence type="predicted"/>
<keyword evidence="1" id="KW-1133">Transmembrane helix</keyword>
<keyword evidence="1" id="KW-0472">Membrane</keyword>
<dbReference type="Pfam" id="PF16079">
    <property type="entry name" value="Phage_holin_5_2"/>
    <property type="match status" value="1"/>
</dbReference>
<keyword evidence="3" id="KW-1185">Reference proteome</keyword>
<reference evidence="2" key="1">
    <citation type="submission" date="2020-08" db="EMBL/GenBank/DDBJ databases">
        <title>Genome public.</title>
        <authorList>
            <person name="Liu C."/>
            <person name="Sun Q."/>
        </authorList>
    </citation>
    <scope>NUCLEOTIDE SEQUENCE</scope>
    <source>
        <strain evidence="2">NSJ-53</strain>
    </source>
</reference>
<evidence type="ECO:0000313" key="3">
    <source>
        <dbReference type="Proteomes" id="UP000623172"/>
    </source>
</evidence>
<accession>A0A926HNW4</accession>
<protein>
    <submittedName>
        <fullName evidence="2">Phage holin family protein</fullName>
    </submittedName>
</protein>
<evidence type="ECO:0000313" key="2">
    <source>
        <dbReference type="EMBL" id="MBC8530583.1"/>
    </source>
</evidence>
<comment type="caution">
    <text evidence="2">The sequence shown here is derived from an EMBL/GenBank/DDBJ whole genome shotgun (WGS) entry which is preliminary data.</text>
</comment>
<dbReference type="Proteomes" id="UP000623172">
    <property type="component" value="Unassembled WGS sequence"/>
</dbReference>
<gene>
    <name evidence="2" type="ORF">H8696_01810</name>
</gene>
<name>A0A926HNW4_9FIRM</name>
<keyword evidence="1" id="KW-0812">Transmembrane</keyword>
<feature type="transmembrane region" description="Helical" evidence="1">
    <location>
        <begin position="34"/>
        <end position="52"/>
    </location>
</feature>
<dbReference type="EMBL" id="JACRSR010000001">
    <property type="protein sequence ID" value="MBC8530583.1"/>
    <property type="molecule type" value="Genomic_DNA"/>
</dbReference>
<evidence type="ECO:0000256" key="1">
    <source>
        <dbReference type="SAM" id="Phobius"/>
    </source>
</evidence>
<dbReference type="InterPro" id="IPR032111">
    <property type="entry name" value="Clostridium_phage_holin"/>
</dbReference>
<dbReference type="AlphaFoldDB" id="A0A926HNW4"/>
<feature type="transmembrane region" description="Helical" evidence="1">
    <location>
        <begin position="6"/>
        <end position="25"/>
    </location>
</feature>
<sequence>MDLMEYLVSQALVLVPALWVIGAMIKRIPRAPHWVIPFVLLVLGIVGAGLILGFSVESVLQGIIAAGVAVFGHQLVKQAAEASSQTVVIKANKNRN</sequence>